<feature type="domain" description="F-box" evidence="1">
    <location>
        <begin position="9"/>
        <end position="34"/>
    </location>
</feature>
<sequence>MCRMDEWTDDILLCILSSLTMKDAANAGLVSRRWWNLYTILNFDIKNKRGYDSFAQYMVSKLHKKIPEFVNWVDRVLRRLVALIGRFLLL</sequence>
<dbReference type="Proteomes" id="UP000027138">
    <property type="component" value="Unassembled WGS sequence"/>
</dbReference>
<evidence type="ECO:0000313" key="2">
    <source>
        <dbReference type="EMBL" id="KDP44335.1"/>
    </source>
</evidence>
<reference evidence="2 3" key="1">
    <citation type="journal article" date="2014" name="PLoS ONE">
        <title>Global Analysis of Gene Expression Profiles in Physic Nut (Jatropha curcas L.) Seedlings Exposed to Salt Stress.</title>
        <authorList>
            <person name="Zhang L."/>
            <person name="Zhang C."/>
            <person name="Wu P."/>
            <person name="Chen Y."/>
            <person name="Li M."/>
            <person name="Jiang H."/>
            <person name="Wu G."/>
        </authorList>
    </citation>
    <scope>NUCLEOTIDE SEQUENCE [LARGE SCALE GENOMIC DNA]</scope>
    <source>
        <strain evidence="3">cv. GZQX0401</strain>
        <tissue evidence="2">Young leaves</tissue>
    </source>
</reference>
<dbReference type="OrthoDB" id="613853at2759"/>
<evidence type="ECO:0000313" key="3">
    <source>
        <dbReference type="Proteomes" id="UP000027138"/>
    </source>
</evidence>
<gene>
    <name evidence="2" type="ORF">JCGZ_19202</name>
</gene>
<accession>A0A067LIB2</accession>
<keyword evidence="3" id="KW-1185">Reference proteome</keyword>
<evidence type="ECO:0000259" key="1">
    <source>
        <dbReference type="Pfam" id="PF12937"/>
    </source>
</evidence>
<dbReference type="InterPro" id="IPR036047">
    <property type="entry name" value="F-box-like_dom_sf"/>
</dbReference>
<dbReference type="CDD" id="cd09917">
    <property type="entry name" value="F-box_SF"/>
    <property type="match status" value="1"/>
</dbReference>
<proteinExistence type="predicted"/>
<dbReference type="Gene3D" id="1.20.1280.50">
    <property type="match status" value="1"/>
</dbReference>
<dbReference type="Pfam" id="PF12937">
    <property type="entry name" value="F-box-like"/>
    <property type="match status" value="1"/>
</dbReference>
<dbReference type="EMBL" id="KK914254">
    <property type="protein sequence ID" value="KDP44335.1"/>
    <property type="molecule type" value="Genomic_DNA"/>
</dbReference>
<dbReference type="SUPFAM" id="SSF81383">
    <property type="entry name" value="F-box domain"/>
    <property type="match status" value="1"/>
</dbReference>
<dbReference type="AlphaFoldDB" id="A0A067LIB2"/>
<protein>
    <recommendedName>
        <fullName evidence="1">F-box domain-containing protein</fullName>
    </recommendedName>
</protein>
<organism evidence="2 3">
    <name type="scientific">Jatropha curcas</name>
    <name type="common">Barbados nut</name>
    <dbReference type="NCBI Taxonomy" id="180498"/>
    <lineage>
        <taxon>Eukaryota</taxon>
        <taxon>Viridiplantae</taxon>
        <taxon>Streptophyta</taxon>
        <taxon>Embryophyta</taxon>
        <taxon>Tracheophyta</taxon>
        <taxon>Spermatophyta</taxon>
        <taxon>Magnoliopsida</taxon>
        <taxon>eudicotyledons</taxon>
        <taxon>Gunneridae</taxon>
        <taxon>Pentapetalae</taxon>
        <taxon>rosids</taxon>
        <taxon>fabids</taxon>
        <taxon>Malpighiales</taxon>
        <taxon>Euphorbiaceae</taxon>
        <taxon>Crotonoideae</taxon>
        <taxon>Jatropheae</taxon>
        <taxon>Jatropha</taxon>
    </lineage>
</organism>
<name>A0A067LIB2_JATCU</name>
<dbReference type="InterPro" id="IPR001810">
    <property type="entry name" value="F-box_dom"/>
</dbReference>